<dbReference type="GO" id="GO:0044550">
    <property type="term" value="P:secondary metabolite biosynthetic process"/>
    <property type="evidence" value="ECO:0007669"/>
    <property type="project" value="TreeGrafter"/>
</dbReference>
<proteinExistence type="predicted"/>
<keyword evidence="5" id="KW-1185">Reference proteome</keyword>
<evidence type="ECO:0000313" key="4">
    <source>
        <dbReference type="EMBL" id="MBR7673001.1"/>
    </source>
</evidence>
<dbReference type="InterPro" id="IPR016039">
    <property type="entry name" value="Thiolase-like"/>
</dbReference>
<dbReference type="Proteomes" id="UP000675554">
    <property type="component" value="Unassembled WGS sequence"/>
</dbReference>
<sequence>MADSTAWDAAKAEYGGTVARRHAHPHCRFQMNSMRMHERLNTVVLDTSRTLTDELNTTPQDMAFIGVHQVAVRDVEETYTGRFGMPRDRMILTLSEHGNAASASLPLQLSRALESGMAGPGDIVALMGLAAGASAGLMVLRL</sequence>
<dbReference type="Pfam" id="PF08541">
    <property type="entry name" value="ACP_syn_III_C"/>
    <property type="match status" value="1"/>
</dbReference>
<dbReference type="SUPFAM" id="SSF53901">
    <property type="entry name" value="Thiolase-like"/>
    <property type="match status" value="1"/>
</dbReference>
<comment type="caution">
    <text evidence="4">The sequence shown here is derived from an EMBL/GenBank/DDBJ whole genome shotgun (WGS) entry which is preliminary data.</text>
</comment>
<evidence type="ECO:0000259" key="3">
    <source>
        <dbReference type="Pfam" id="PF08541"/>
    </source>
</evidence>
<dbReference type="InterPro" id="IPR013747">
    <property type="entry name" value="ACP_syn_III_C"/>
</dbReference>
<dbReference type="Gene3D" id="3.40.47.10">
    <property type="match status" value="1"/>
</dbReference>
<evidence type="ECO:0000256" key="2">
    <source>
        <dbReference type="ARBA" id="ARBA00023315"/>
    </source>
</evidence>
<reference evidence="4" key="1">
    <citation type="submission" date="2021-04" db="EMBL/GenBank/DDBJ databases">
        <title>Sequencing of actinobacteria type strains.</title>
        <authorList>
            <person name="Nguyen G.-S."/>
            <person name="Wentzel A."/>
        </authorList>
    </citation>
    <scope>NUCLEOTIDE SEQUENCE</scope>
    <source>
        <strain evidence="4">DSM 42095</strain>
    </source>
</reference>
<dbReference type="AlphaFoldDB" id="A0A8T4ILH2"/>
<name>A0A8T4ILH2_9ACTN</name>
<accession>A0A8T4ILH2</accession>
<organism evidence="4 5">
    <name type="scientific">Streptomyces daliensis</name>
    <dbReference type="NCBI Taxonomy" id="299421"/>
    <lineage>
        <taxon>Bacteria</taxon>
        <taxon>Bacillati</taxon>
        <taxon>Actinomycetota</taxon>
        <taxon>Actinomycetes</taxon>
        <taxon>Kitasatosporales</taxon>
        <taxon>Streptomycetaceae</taxon>
        <taxon>Streptomyces</taxon>
    </lineage>
</organism>
<evidence type="ECO:0000313" key="5">
    <source>
        <dbReference type="Proteomes" id="UP000675554"/>
    </source>
</evidence>
<keyword evidence="1" id="KW-0808">Transferase</keyword>
<feature type="domain" description="Beta-ketoacyl-[acyl-carrier-protein] synthase III C-terminal" evidence="3">
    <location>
        <begin position="54"/>
        <end position="141"/>
    </location>
</feature>
<protein>
    <recommendedName>
        <fullName evidence="3">Beta-ketoacyl-[acyl-carrier-protein] synthase III C-terminal domain-containing protein</fullName>
    </recommendedName>
</protein>
<keyword evidence="2" id="KW-0012">Acyltransferase</keyword>
<dbReference type="PANTHER" id="PTHR34069:SF2">
    <property type="entry name" value="BETA-KETOACYL-[ACYL-CARRIER-PROTEIN] SYNTHASE III"/>
    <property type="match status" value="1"/>
</dbReference>
<gene>
    <name evidence="4" type="ORF">KDA82_08230</name>
</gene>
<dbReference type="PANTHER" id="PTHR34069">
    <property type="entry name" value="3-OXOACYL-[ACYL-CARRIER-PROTEIN] SYNTHASE 3"/>
    <property type="match status" value="1"/>
</dbReference>
<dbReference type="EMBL" id="JAGSMN010000151">
    <property type="protein sequence ID" value="MBR7673001.1"/>
    <property type="molecule type" value="Genomic_DNA"/>
</dbReference>
<evidence type="ECO:0000256" key="1">
    <source>
        <dbReference type="ARBA" id="ARBA00022679"/>
    </source>
</evidence>
<dbReference type="GO" id="GO:0016747">
    <property type="term" value="F:acyltransferase activity, transferring groups other than amino-acyl groups"/>
    <property type="evidence" value="ECO:0007669"/>
    <property type="project" value="UniProtKB-ARBA"/>
</dbReference>